<evidence type="ECO:0000313" key="2">
    <source>
        <dbReference type="Proteomes" id="UP001472677"/>
    </source>
</evidence>
<dbReference type="Proteomes" id="UP001472677">
    <property type="component" value="Unassembled WGS sequence"/>
</dbReference>
<sequence>MLKVVAPTTELAEVAADGRKTFCVIRIKVVGTFNEENDVVLSQPSSPGVSKKRKNLLNAAISLPSSLILAFSAKET</sequence>
<comment type="caution">
    <text evidence="1">The sequence shown here is derived from an EMBL/GenBank/DDBJ whole genome shotgun (WGS) entry which is preliminary data.</text>
</comment>
<dbReference type="EMBL" id="JBBPBM010001010">
    <property type="protein sequence ID" value="KAK8488405.1"/>
    <property type="molecule type" value="Genomic_DNA"/>
</dbReference>
<keyword evidence="2" id="KW-1185">Reference proteome</keyword>
<reference evidence="1 2" key="1">
    <citation type="journal article" date="2024" name="G3 (Bethesda)">
        <title>Genome assembly of Hibiscus sabdariffa L. provides insights into metabolisms of medicinal natural products.</title>
        <authorList>
            <person name="Kim T."/>
        </authorList>
    </citation>
    <scope>NUCLEOTIDE SEQUENCE [LARGE SCALE GENOMIC DNA]</scope>
    <source>
        <strain evidence="1">TK-2024</strain>
        <tissue evidence="1">Old leaves</tissue>
    </source>
</reference>
<protein>
    <submittedName>
        <fullName evidence="1">Uncharacterized protein</fullName>
    </submittedName>
</protein>
<gene>
    <name evidence="1" type="ORF">V6N12_003499</name>
</gene>
<proteinExistence type="predicted"/>
<evidence type="ECO:0000313" key="1">
    <source>
        <dbReference type="EMBL" id="KAK8488405.1"/>
    </source>
</evidence>
<name>A0ABR2A5S0_9ROSI</name>
<accession>A0ABR2A5S0</accession>
<organism evidence="1 2">
    <name type="scientific">Hibiscus sabdariffa</name>
    <name type="common">roselle</name>
    <dbReference type="NCBI Taxonomy" id="183260"/>
    <lineage>
        <taxon>Eukaryota</taxon>
        <taxon>Viridiplantae</taxon>
        <taxon>Streptophyta</taxon>
        <taxon>Embryophyta</taxon>
        <taxon>Tracheophyta</taxon>
        <taxon>Spermatophyta</taxon>
        <taxon>Magnoliopsida</taxon>
        <taxon>eudicotyledons</taxon>
        <taxon>Gunneridae</taxon>
        <taxon>Pentapetalae</taxon>
        <taxon>rosids</taxon>
        <taxon>malvids</taxon>
        <taxon>Malvales</taxon>
        <taxon>Malvaceae</taxon>
        <taxon>Malvoideae</taxon>
        <taxon>Hibiscus</taxon>
    </lineage>
</organism>